<dbReference type="EMBL" id="BAABBV010000001">
    <property type="protein sequence ID" value="GAA4160932.1"/>
    <property type="molecule type" value="Genomic_DNA"/>
</dbReference>
<proteinExistence type="predicted"/>
<dbReference type="Proteomes" id="UP001415169">
    <property type="component" value="Unassembled WGS sequence"/>
</dbReference>
<protein>
    <recommendedName>
        <fullName evidence="1">DUF6602 domain-containing protein</fullName>
    </recommendedName>
</protein>
<organism evidence="2 3">
    <name type="scientific">Gryllotalpicola daejeonensis</name>
    <dbReference type="NCBI Taxonomy" id="993087"/>
    <lineage>
        <taxon>Bacteria</taxon>
        <taxon>Bacillati</taxon>
        <taxon>Actinomycetota</taxon>
        <taxon>Actinomycetes</taxon>
        <taxon>Micrococcales</taxon>
        <taxon>Microbacteriaceae</taxon>
        <taxon>Gryllotalpicola</taxon>
    </lineage>
</organism>
<evidence type="ECO:0000313" key="2">
    <source>
        <dbReference type="EMBL" id="GAA4160932.1"/>
    </source>
</evidence>
<evidence type="ECO:0000313" key="3">
    <source>
        <dbReference type="Proteomes" id="UP001415169"/>
    </source>
</evidence>
<gene>
    <name evidence="2" type="ORF">GCM10022286_17740</name>
</gene>
<dbReference type="RefSeq" id="WP_344791403.1">
    <property type="nucleotide sequence ID" value="NZ_BAABBV010000001.1"/>
</dbReference>
<accession>A0ABP7ZK27</accession>
<sequence>MASEPFPELLGRMRGAFDAEETRLRAALQQARSDFDHRGVRGDVLENAVRAFLRGHLPRRLDVGTGEVIDRYGTRSPQLDVIIANEDQPLVYGVEEPGLYLAEGVSAIGEVKTRLDGEALGDILRKGAQLRQMRMTPNVGDQVQHSNPSDIARFVMSFPFFAIAMESSLSLDTIQQRLTSEPLVPSSDGSGTQLSKLDALFVLDKGVLLFVGDGTGQLQMETFDGQKVQGWGSTVQLGPLMELFMWINSVMPRVRRGISIALPYLTNMR</sequence>
<evidence type="ECO:0000259" key="1">
    <source>
        <dbReference type="Pfam" id="PF20247"/>
    </source>
</evidence>
<dbReference type="CDD" id="cd21173">
    <property type="entry name" value="NucC-like"/>
    <property type="match status" value="1"/>
</dbReference>
<reference evidence="2" key="1">
    <citation type="journal article" date="2014" name="Int. J. Syst. Evol. Microbiol.">
        <title>Complete genome of a new Firmicutes species belonging to the dominant human colonic microbiota ('Ruminococcus bicirculans') reveals two chromosomes and a selective capacity to utilize plant glucans.</title>
        <authorList>
            <consortium name="NISC Comparative Sequencing Program"/>
            <person name="Wegmann U."/>
            <person name="Louis P."/>
            <person name="Goesmann A."/>
            <person name="Henrissat B."/>
            <person name="Duncan S.H."/>
            <person name="Flint H.J."/>
        </authorList>
    </citation>
    <scope>NUCLEOTIDE SEQUENCE</scope>
    <source>
        <strain evidence="2">JCM 17590</strain>
    </source>
</reference>
<dbReference type="Pfam" id="PF20247">
    <property type="entry name" value="DUF6602"/>
    <property type="match status" value="1"/>
</dbReference>
<reference evidence="2" key="2">
    <citation type="submission" date="2023-12" db="EMBL/GenBank/DDBJ databases">
        <authorList>
            <person name="Sun Q."/>
            <person name="Inoue M."/>
        </authorList>
    </citation>
    <scope>NUCLEOTIDE SEQUENCE</scope>
    <source>
        <strain evidence="2">JCM 17590</strain>
    </source>
</reference>
<comment type="caution">
    <text evidence="2">The sequence shown here is derived from an EMBL/GenBank/DDBJ whole genome shotgun (WGS) entry which is preliminary data.</text>
</comment>
<feature type="domain" description="DUF6602" evidence="1">
    <location>
        <begin position="30"/>
        <end position="133"/>
    </location>
</feature>
<dbReference type="InterPro" id="IPR046537">
    <property type="entry name" value="DUF6602"/>
</dbReference>
<keyword evidence="3" id="KW-1185">Reference proteome</keyword>
<name>A0ABP7ZK27_9MICO</name>